<proteinExistence type="predicted"/>
<dbReference type="KEGG" id="tet:TTHERM_000623111"/>
<keyword evidence="1" id="KW-1133">Transmembrane helix</keyword>
<gene>
    <name evidence="2" type="ORF">TTHERM_000623111</name>
</gene>
<evidence type="ECO:0000256" key="1">
    <source>
        <dbReference type="SAM" id="Phobius"/>
    </source>
</evidence>
<protein>
    <submittedName>
        <fullName evidence="2">Transmembrane protein, putative</fullName>
    </submittedName>
</protein>
<keyword evidence="3" id="KW-1185">Reference proteome</keyword>
<reference evidence="3" key="1">
    <citation type="journal article" date="2006" name="PLoS Biol.">
        <title>Macronuclear genome sequence of the ciliate Tetrahymena thermophila, a model eukaryote.</title>
        <authorList>
            <person name="Eisen J.A."/>
            <person name="Coyne R.S."/>
            <person name="Wu M."/>
            <person name="Wu D."/>
            <person name="Thiagarajan M."/>
            <person name="Wortman J.R."/>
            <person name="Badger J.H."/>
            <person name="Ren Q."/>
            <person name="Amedeo P."/>
            <person name="Jones K.M."/>
            <person name="Tallon L.J."/>
            <person name="Delcher A.L."/>
            <person name="Salzberg S.L."/>
            <person name="Silva J.C."/>
            <person name="Haas B.J."/>
            <person name="Majoros W.H."/>
            <person name="Farzad M."/>
            <person name="Carlton J.M."/>
            <person name="Smith R.K. Jr."/>
            <person name="Garg J."/>
            <person name="Pearlman R.E."/>
            <person name="Karrer K.M."/>
            <person name="Sun L."/>
            <person name="Manning G."/>
            <person name="Elde N.C."/>
            <person name="Turkewitz A.P."/>
            <person name="Asai D.J."/>
            <person name="Wilkes D.E."/>
            <person name="Wang Y."/>
            <person name="Cai H."/>
            <person name="Collins K."/>
            <person name="Stewart B.A."/>
            <person name="Lee S.R."/>
            <person name="Wilamowska K."/>
            <person name="Weinberg Z."/>
            <person name="Ruzzo W.L."/>
            <person name="Wloga D."/>
            <person name="Gaertig J."/>
            <person name="Frankel J."/>
            <person name="Tsao C.-C."/>
            <person name="Gorovsky M.A."/>
            <person name="Keeling P.J."/>
            <person name="Waller R.F."/>
            <person name="Patron N.J."/>
            <person name="Cherry J.M."/>
            <person name="Stover N.A."/>
            <person name="Krieger C.J."/>
            <person name="del Toro C."/>
            <person name="Ryder H.F."/>
            <person name="Williamson S.C."/>
            <person name="Barbeau R.A."/>
            <person name="Hamilton E.P."/>
            <person name="Orias E."/>
        </authorList>
    </citation>
    <scope>NUCLEOTIDE SEQUENCE [LARGE SCALE GENOMIC DNA]</scope>
    <source>
        <strain evidence="3">SB210</strain>
    </source>
</reference>
<accession>W7X5L9</accession>
<evidence type="ECO:0000313" key="2">
    <source>
        <dbReference type="EMBL" id="EWS72692.1"/>
    </source>
</evidence>
<feature type="transmembrane region" description="Helical" evidence="1">
    <location>
        <begin position="87"/>
        <end position="105"/>
    </location>
</feature>
<dbReference type="InParanoid" id="W7X5L9"/>
<keyword evidence="1" id="KW-0472">Membrane</keyword>
<dbReference type="AlphaFoldDB" id="W7X5L9"/>
<dbReference type="EMBL" id="GG662540">
    <property type="protein sequence ID" value="EWS72692.1"/>
    <property type="molecule type" value="Genomic_DNA"/>
</dbReference>
<dbReference type="RefSeq" id="XP_012654768.1">
    <property type="nucleotide sequence ID" value="XM_012799314.1"/>
</dbReference>
<dbReference type="GeneID" id="24439868"/>
<dbReference type="Proteomes" id="UP000009168">
    <property type="component" value="Unassembled WGS sequence"/>
</dbReference>
<evidence type="ECO:0000313" key="3">
    <source>
        <dbReference type="Proteomes" id="UP000009168"/>
    </source>
</evidence>
<sequence length="126" mass="15250">MGGLYSYSFYKNLYTLCIKFQSLLEKSSYPLSIRFLQNSTLQLIIAQCKIYKKIMGFLSQNTQNETFYQQFIFCKFLFKISLQFYNPFPLIKLIFIDFFIFLLYLKSNEFQLSQYLIFKTFENLKN</sequence>
<organism evidence="2 3">
    <name type="scientific">Tetrahymena thermophila (strain SB210)</name>
    <dbReference type="NCBI Taxonomy" id="312017"/>
    <lineage>
        <taxon>Eukaryota</taxon>
        <taxon>Sar</taxon>
        <taxon>Alveolata</taxon>
        <taxon>Ciliophora</taxon>
        <taxon>Intramacronucleata</taxon>
        <taxon>Oligohymenophorea</taxon>
        <taxon>Hymenostomatida</taxon>
        <taxon>Tetrahymenina</taxon>
        <taxon>Tetrahymenidae</taxon>
        <taxon>Tetrahymena</taxon>
    </lineage>
</organism>
<keyword evidence="1 2" id="KW-0812">Transmembrane</keyword>
<name>W7X5L9_TETTS</name>